<evidence type="ECO:0000313" key="11">
    <source>
        <dbReference type="EMBL" id="KFO28189.1"/>
    </source>
</evidence>
<sequence length="150" mass="17107">MWSLLLWQDVAAQANCITEPGYRMSILDLLDHAITLSHYIHTLSSNLYQEVETLYSQDTDFFVLYMTKCHTASISTPGNKEQALKIQIAPQITNYGDSPVWTQLPSLQSADGKEHLNTLHHLCHCLRRDTHKAQNFLKVLKSHIAYHGNC</sequence>
<feature type="binding site" evidence="10">
    <location>
        <position position="38"/>
    </location>
    <ligand>
        <name>Zn(2+)</name>
        <dbReference type="ChEBI" id="CHEBI:29105"/>
    </ligand>
</feature>
<dbReference type="GO" id="GO:0046872">
    <property type="term" value="F:metal ion binding"/>
    <property type="evidence" value="ECO:0007669"/>
    <property type="project" value="UniProtKB-KW"/>
</dbReference>
<evidence type="ECO:0000256" key="7">
    <source>
        <dbReference type="ARBA" id="ARBA00038619"/>
    </source>
</evidence>
<comment type="subunit">
    <text evidence="7">Interacts with PRLR.</text>
</comment>
<evidence type="ECO:0000256" key="5">
    <source>
        <dbReference type="ARBA" id="ARBA00023157"/>
    </source>
</evidence>
<evidence type="ECO:0000256" key="2">
    <source>
        <dbReference type="ARBA" id="ARBA00008474"/>
    </source>
</evidence>
<evidence type="ECO:0000256" key="8">
    <source>
        <dbReference type="ARBA" id="ARBA00041065"/>
    </source>
</evidence>
<organism evidence="11 12">
    <name type="scientific">Fukomys damarensis</name>
    <name type="common">Damaraland mole rat</name>
    <name type="synonym">Cryptomys damarensis</name>
    <dbReference type="NCBI Taxonomy" id="885580"/>
    <lineage>
        <taxon>Eukaryota</taxon>
        <taxon>Metazoa</taxon>
        <taxon>Chordata</taxon>
        <taxon>Craniata</taxon>
        <taxon>Vertebrata</taxon>
        <taxon>Euteleostomi</taxon>
        <taxon>Mammalia</taxon>
        <taxon>Eutheria</taxon>
        <taxon>Euarchontoglires</taxon>
        <taxon>Glires</taxon>
        <taxon>Rodentia</taxon>
        <taxon>Hystricomorpha</taxon>
        <taxon>Bathyergidae</taxon>
        <taxon>Fukomys</taxon>
    </lineage>
</organism>
<dbReference type="GO" id="GO:0046427">
    <property type="term" value="P:positive regulation of receptor signaling pathway via JAK-STAT"/>
    <property type="evidence" value="ECO:0007669"/>
    <property type="project" value="TreeGrafter"/>
</dbReference>
<dbReference type="InterPro" id="IPR001400">
    <property type="entry name" value="Somatotropin/Prolactin"/>
</dbReference>
<keyword evidence="10" id="KW-0479">Metal-binding</keyword>
<dbReference type="Gene3D" id="1.20.1250.10">
    <property type="match status" value="2"/>
</dbReference>
<dbReference type="PANTHER" id="PTHR11417:SF5">
    <property type="entry name" value="PROLACTIN"/>
    <property type="match status" value="1"/>
</dbReference>
<dbReference type="GO" id="GO:0007565">
    <property type="term" value="P:female pregnancy"/>
    <property type="evidence" value="ECO:0007669"/>
    <property type="project" value="TreeGrafter"/>
</dbReference>
<evidence type="ECO:0000313" key="12">
    <source>
        <dbReference type="Proteomes" id="UP000028990"/>
    </source>
</evidence>
<protein>
    <recommendedName>
        <fullName evidence="8">Prolactin</fullName>
    </recommendedName>
</protein>
<reference evidence="11 12" key="1">
    <citation type="submission" date="2013-11" db="EMBL/GenBank/DDBJ databases">
        <title>The Damaraland mole rat (Fukomys damarensis) genome and evolution of African mole rats.</title>
        <authorList>
            <person name="Gladyshev V.N."/>
            <person name="Fang X."/>
        </authorList>
    </citation>
    <scope>NUCLEOTIDE SEQUENCE [LARGE SCALE GENOMIC DNA]</scope>
    <source>
        <tissue evidence="11">Liver</tissue>
    </source>
</reference>
<dbReference type="Proteomes" id="UP000028990">
    <property type="component" value="Unassembled WGS sequence"/>
</dbReference>
<name>A0A091D7Y0_FUKDA</name>
<dbReference type="GO" id="GO:0005148">
    <property type="term" value="F:prolactin receptor binding"/>
    <property type="evidence" value="ECO:0007669"/>
    <property type="project" value="TreeGrafter"/>
</dbReference>
<evidence type="ECO:0000256" key="1">
    <source>
        <dbReference type="ARBA" id="ARBA00004613"/>
    </source>
</evidence>
<keyword evidence="3" id="KW-0964">Secreted</keyword>
<dbReference type="InterPro" id="IPR009079">
    <property type="entry name" value="4_helix_cytokine-like_core"/>
</dbReference>
<keyword evidence="5" id="KW-1015">Disulfide bond</keyword>
<dbReference type="GO" id="GO:0007595">
    <property type="term" value="P:lactation"/>
    <property type="evidence" value="ECO:0007669"/>
    <property type="project" value="UniProtKB-KW"/>
</dbReference>
<dbReference type="EMBL" id="KN122802">
    <property type="protein sequence ID" value="KFO28189.1"/>
    <property type="molecule type" value="Genomic_DNA"/>
</dbReference>
<keyword evidence="4" id="KW-0372">Hormone</keyword>
<evidence type="ECO:0000256" key="10">
    <source>
        <dbReference type="PIRSR" id="PIRSR601400-1"/>
    </source>
</evidence>
<keyword evidence="12" id="KW-1185">Reference proteome</keyword>
<keyword evidence="10" id="KW-0862">Zinc</keyword>
<dbReference type="GO" id="GO:0005179">
    <property type="term" value="F:hormone activity"/>
    <property type="evidence" value="ECO:0007669"/>
    <property type="project" value="UniProtKB-KW"/>
</dbReference>
<dbReference type="STRING" id="885580.ENSFDAP00000004425"/>
<evidence type="ECO:0000256" key="3">
    <source>
        <dbReference type="ARBA" id="ARBA00022525"/>
    </source>
</evidence>
<dbReference type="PANTHER" id="PTHR11417">
    <property type="entry name" value="SOMATOTROPIN,PROLACTIN"/>
    <property type="match status" value="1"/>
</dbReference>
<comment type="subcellular location">
    <subcellularLocation>
        <location evidence="1">Secreted</location>
    </subcellularLocation>
</comment>
<dbReference type="AlphaFoldDB" id="A0A091D7Y0"/>
<comment type="similarity">
    <text evidence="2">Belongs to the somatotropin/prolactin family.</text>
</comment>
<dbReference type="Pfam" id="PF00103">
    <property type="entry name" value="Hormone_1"/>
    <property type="match status" value="1"/>
</dbReference>
<evidence type="ECO:0000256" key="9">
    <source>
        <dbReference type="ARBA" id="ARBA00043262"/>
    </source>
</evidence>
<accession>A0A091D7Y0</accession>
<dbReference type="GO" id="GO:1903489">
    <property type="term" value="P:positive regulation of lactation"/>
    <property type="evidence" value="ECO:0007669"/>
    <property type="project" value="TreeGrafter"/>
</dbReference>
<dbReference type="GO" id="GO:0031667">
    <property type="term" value="P:response to nutrient levels"/>
    <property type="evidence" value="ECO:0007669"/>
    <property type="project" value="TreeGrafter"/>
</dbReference>
<comment type="function">
    <text evidence="6">Prolactin acts primarily on the mammary gland by promoting lactation.</text>
</comment>
<proteinExistence type="inferred from homology"/>
<evidence type="ECO:0000256" key="4">
    <source>
        <dbReference type="ARBA" id="ARBA00022702"/>
    </source>
</evidence>
<dbReference type="SUPFAM" id="SSF47266">
    <property type="entry name" value="4-helical cytokines"/>
    <property type="match status" value="1"/>
</dbReference>
<dbReference type="GO" id="GO:0008284">
    <property type="term" value="P:positive regulation of cell population proliferation"/>
    <property type="evidence" value="ECO:0007669"/>
    <property type="project" value="TreeGrafter"/>
</dbReference>
<evidence type="ECO:0000256" key="6">
    <source>
        <dbReference type="ARBA" id="ARBA00037239"/>
    </source>
</evidence>
<dbReference type="GO" id="GO:0005615">
    <property type="term" value="C:extracellular space"/>
    <property type="evidence" value="ECO:0007669"/>
    <property type="project" value="TreeGrafter"/>
</dbReference>
<keyword evidence="9" id="KW-0421">Lactation</keyword>
<gene>
    <name evidence="11" type="ORF">H920_10413</name>
</gene>